<dbReference type="Pfam" id="PF09982">
    <property type="entry name" value="LpxR"/>
    <property type="match status" value="1"/>
</dbReference>
<feature type="signal peptide" evidence="1">
    <location>
        <begin position="1"/>
        <end position="17"/>
    </location>
</feature>
<evidence type="ECO:0008006" key="4">
    <source>
        <dbReference type="Google" id="ProtNLM"/>
    </source>
</evidence>
<feature type="chain" id="PRO_5003629291" description="Lipid A deacylase LpxR family protein" evidence="1">
    <location>
        <begin position="18"/>
        <end position="346"/>
    </location>
</feature>
<gene>
    <name evidence="2" type="ordered locus">PSMK_p00520</name>
</gene>
<keyword evidence="1" id="KW-0732">Signal</keyword>
<organism evidence="2 3">
    <name type="scientific">Phycisphaera mikurensis (strain NBRC 102666 / KCTC 22515 / FYK2301M01)</name>
    <dbReference type="NCBI Taxonomy" id="1142394"/>
    <lineage>
        <taxon>Bacteria</taxon>
        <taxon>Pseudomonadati</taxon>
        <taxon>Planctomycetota</taxon>
        <taxon>Phycisphaerae</taxon>
        <taxon>Phycisphaerales</taxon>
        <taxon>Phycisphaeraceae</taxon>
        <taxon>Phycisphaera</taxon>
    </lineage>
</organism>
<sequence>MLCLLALLLPAAGAAGADPALGSGGEDGSTRYRFQVLFDNDGAFVKPNELEDRHYTNGAALALSVQNDGIERFVRGLGLPVDGAAAGFIFAQEMYAPEDLWRVRPDPDDQPYAGYLYGRLFLQRERDGWLDHLQLDLGVVGPSSLAEQTQGFVHRNISGDEPFGWDSQLGDELAANLTLRRSVRLDVLGASGRGSVGSDRAGLGVELIPYGEVRVGTVHRDATLGGLVRIGWNLPDDFGPAHVRDPGSFTGRPPRRGWSVYGYAGAAARYVQWNTFLDGNYARDPSPSVTPEPLVGIFRGGFAVAHTGERLRLELTYGQQFFTHELKGQEDADGIGRLGLSLGWGF</sequence>
<dbReference type="AlphaFoldDB" id="I0IJH6"/>
<dbReference type="eggNOG" id="COG3528">
    <property type="taxonomic scope" value="Bacteria"/>
</dbReference>
<proteinExistence type="predicted"/>
<protein>
    <recommendedName>
        <fullName evidence="4">Lipid A deacylase LpxR family protein</fullName>
    </recommendedName>
</protein>
<dbReference type="EMBL" id="AP012339">
    <property type="protein sequence ID" value="BAM05414.1"/>
    <property type="molecule type" value="Genomic_DNA"/>
</dbReference>
<dbReference type="RefSeq" id="WP_014438617.1">
    <property type="nucleotide sequence ID" value="NC_017081.1"/>
</dbReference>
<dbReference type="HOGENOM" id="CLU_055418_0_0_0"/>
<keyword evidence="2" id="KW-0614">Plasmid</keyword>
<dbReference type="KEGG" id="phm:PSMK_p00520"/>
<evidence type="ECO:0000313" key="3">
    <source>
        <dbReference type="Proteomes" id="UP000007881"/>
    </source>
</evidence>
<dbReference type="InterPro" id="IPR037107">
    <property type="entry name" value="Put_OMP_sf"/>
</dbReference>
<keyword evidence="3" id="KW-1185">Reference proteome</keyword>
<evidence type="ECO:0000256" key="1">
    <source>
        <dbReference type="SAM" id="SignalP"/>
    </source>
</evidence>
<dbReference type="InterPro" id="IPR018707">
    <property type="entry name" value="LpxR"/>
</dbReference>
<reference evidence="2 3" key="1">
    <citation type="submission" date="2012-02" db="EMBL/GenBank/DDBJ databases">
        <title>Complete genome sequence of Phycisphaera mikurensis NBRC 102666.</title>
        <authorList>
            <person name="Ankai A."/>
            <person name="Hosoyama A."/>
            <person name="Terui Y."/>
            <person name="Sekine M."/>
            <person name="Fukai R."/>
            <person name="Kato Y."/>
            <person name="Nakamura S."/>
            <person name="Yamada-Narita S."/>
            <person name="Kawakoshi A."/>
            <person name="Fukunaga Y."/>
            <person name="Yamazaki S."/>
            <person name="Fujita N."/>
        </authorList>
    </citation>
    <scope>NUCLEOTIDE SEQUENCE [LARGE SCALE GENOMIC DNA]</scope>
    <source>
        <strain evidence="3">NBRC 102666 / KCTC 22515 / FYK2301M01</strain>
        <plasmid evidence="2 3">pPSMK1</plasmid>
    </source>
</reference>
<evidence type="ECO:0000313" key="2">
    <source>
        <dbReference type="EMBL" id="BAM05414.1"/>
    </source>
</evidence>
<name>I0IJH6_PHYMF</name>
<dbReference type="Proteomes" id="UP000007881">
    <property type="component" value="Plasmid pPSMK1"/>
</dbReference>
<accession>I0IJH6</accession>
<geneLocation type="plasmid" evidence="2 3">
    <name>pPSMK1</name>
</geneLocation>
<dbReference type="Gene3D" id="2.40.128.140">
    <property type="entry name" value="Outer membrane protein"/>
    <property type="match status" value="1"/>
</dbReference>